<dbReference type="InterPro" id="IPR036890">
    <property type="entry name" value="HATPase_C_sf"/>
</dbReference>
<dbReference type="Proteomes" id="UP000298340">
    <property type="component" value="Unassembled WGS sequence"/>
</dbReference>
<gene>
    <name evidence="10" type="ORF">D0809_20795</name>
    <name evidence="9" type="ORF">EV142_10995</name>
</gene>
<feature type="domain" description="PAC" evidence="8">
    <location>
        <begin position="467"/>
        <end position="525"/>
    </location>
</feature>
<dbReference type="InterPro" id="IPR000014">
    <property type="entry name" value="PAS"/>
</dbReference>
<dbReference type="Gene3D" id="3.30.450.20">
    <property type="entry name" value="PAS domain"/>
    <property type="match status" value="6"/>
</dbReference>
<feature type="domain" description="Histidine kinase" evidence="6">
    <location>
        <begin position="827"/>
        <end position="1055"/>
    </location>
</feature>
<protein>
    <recommendedName>
        <fullName evidence="2">histidine kinase</fullName>
        <ecNumber evidence="2">2.7.13.3</ecNumber>
    </recommendedName>
</protein>
<evidence type="ECO:0000256" key="1">
    <source>
        <dbReference type="ARBA" id="ARBA00000085"/>
    </source>
</evidence>
<comment type="catalytic activity">
    <reaction evidence="1">
        <text>ATP + protein L-histidine = ADP + protein N-phospho-L-histidine.</text>
        <dbReference type="EC" id="2.7.13.3"/>
    </reaction>
</comment>
<dbReference type="Gene3D" id="1.10.287.130">
    <property type="match status" value="1"/>
</dbReference>
<dbReference type="Pfam" id="PF00512">
    <property type="entry name" value="HisKA"/>
    <property type="match status" value="1"/>
</dbReference>
<dbReference type="InterPro" id="IPR003594">
    <property type="entry name" value="HATPase_dom"/>
</dbReference>
<feature type="domain" description="PAC" evidence="8">
    <location>
        <begin position="212"/>
        <end position="264"/>
    </location>
</feature>
<proteinExistence type="predicted"/>
<dbReference type="InterPro" id="IPR004358">
    <property type="entry name" value="Sig_transdc_His_kin-like_C"/>
</dbReference>
<accession>A0A4Y7U7B3</accession>
<evidence type="ECO:0000256" key="5">
    <source>
        <dbReference type="ARBA" id="ARBA00022777"/>
    </source>
</evidence>
<dbReference type="EMBL" id="SLWA01000009">
    <property type="protein sequence ID" value="TCN53112.1"/>
    <property type="molecule type" value="Genomic_DNA"/>
</dbReference>
<dbReference type="SMART" id="SM00387">
    <property type="entry name" value="HATPase_c"/>
    <property type="match status" value="1"/>
</dbReference>
<dbReference type="InterPro" id="IPR003661">
    <property type="entry name" value="HisK_dim/P_dom"/>
</dbReference>
<dbReference type="PROSITE" id="PS50109">
    <property type="entry name" value="HIS_KIN"/>
    <property type="match status" value="1"/>
</dbReference>
<dbReference type="SUPFAM" id="SSF55785">
    <property type="entry name" value="PYP-like sensor domain (PAS domain)"/>
    <property type="match status" value="5"/>
</dbReference>
<dbReference type="Gene3D" id="3.30.565.10">
    <property type="entry name" value="Histidine kinase-like ATPase, C-terminal domain"/>
    <property type="match status" value="1"/>
</dbReference>
<dbReference type="GO" id="GO:0000155">
    <property type="term" value="F:phosphorelay sensor kinase activity"/>
    <property type="evidence" value="ECO:0007669"/>
    <property type="project" value="InterPro"/>
</dbReference>
<dbReference type="Pfam" id="PF08447">
    <property type="entry name" value="PAS_3"/>
    <property type="match status" value="1"/>
</dbReference>
<dbReference type="InterPro" id="IPR036097">
    <property type="entry name" value="HisK_dim/P_sf"/>
</dbReference>
<dbReference type="PANTHER" id="PTHR43304:SF1">
    <property type="entry name" value="PAC DOMAIN-CONTAINING PROTEIN"/>
    <property type="match status" value="1"/>
</dbReference>
<dbReference type="OrthoDB" id="9766459at2"/>
<dbReference type="SUPFAM" id="SSF47384">
    <property type="entry name" value="Homodimeric domain of signal transducing histidine kinase"/>
    <property type="match status" value="1"/>
</dbReference>
<dbReference type="EMBL" id="QWDN01000009">
    <property type="protein sequence ID" value="TEB42337.1"/>
    <property type="molecule type" value="Genomic_DNA"/>
</dbReference>
<keyword evidence="5" id="KW-0418">Kinase</keyword>
<dbReference type="InterPro" id="IPR052162">
    <property type="entry name" value="Sensor_kinase/Photoreceptor"/>
</dbReference>
<evidence type="ECO:0000256" key="2">
    <source>
        <dbReference type="ARBA" id="ARBA00012438"/>
    </source>
</evidence>
<dbReference type="SUPFAM" id="SSF55874">
    <property type="entry name" value="ATPase domain of HSP90 chaperone/DNA topoisomerase II/histidine kinase"/>
    <property type="match status" value="1"/>
</dbReference>
<dbReference type="Proteomes" id="UP000295270">
    <property type="component" value="Unassembled WGS sequence"/>
</dbReference>
<dbReference type="InterPro" id="IPR013655">
    <property type="entry name" value="PAS_fold_3"/>
</dbReference>
<sequence length="1057" mass="120063">MDLINNDLFQTVFDSASNGIAVMQAVYDDNNKVKDFSVLLFNAYTLNWIGDKPYKGRLYSELFPTVKQTGILQKFIETAETGITARFEQWYEGEGMNHWFRFTAVRQEDLLVVTTDDITQSKQTEIALNRALEAAEKQRRLYDSITNNTPDLVYVFDLSYNFIYANKALLNMWGKSAEEAIGRGLRENGYEEWHAQMHEREIDEVAAVKKTVRGTVSFPHAELGSRIYDYILVPVLNERGEVEAVAGTTRDITDIKQAEEKLQQSETRFRNMIEQAPVAILLSRGEDVVIESINKPMLQFMNKSSADEVIGKKMIETLPELSGQQALQTVIEVQKTGISFRGDDQPVDLVINGRLERRYFNFSYDCIQEPSGNSAVLHMAVDVTEMLLSRKKIEESEKRFRSLIEEAPVGTCLYVGPDMRIEIANKIIMDQWGRGPEVIGKNMIDVFPEVKNQPFPEILKKVYKTGKQYEQKGARADIMIDGKLKTSYLDFTYKPLFDSNGSIYAILDVVVDVTSQVKAKLLLEENQEFIRKIFYNSPVANLVYVGKNMILREANEKMLEIFGRDASIIGKPILETIPELRKTDLFEKYNEILATGETYQVSAQRIDLIKDGIPHSGYYDYTYKALMDDNGAAYGMICIAVEVTDQVYARQKELEAEARLRGAVELAQLGTWSIDVATNGLTYSDRLIEWFGYDPKDQDYNKVIPILEDEDQERVAKAVAWALKPESGGIYDEVYKVIHPITGHKRILHAQGKTVFDLAGNPIRMHGTAQDVTIQHELQTALEQQVLIRTEELAATADELGKTNENLEKSNLRLVQSNEELAQFAYIASHDLQEPLRKIITFSNLLETSLGEHAAPNAKNYMSKILNSSMRMRSLISDVLNYSQLAKSEEQFKEVNLNEIVQNLIMDYDLLIEQKKAKIYLEDLPVIQANPMQMAQLFRNLIGNALKFTKKDRDPIISIKALPLEPHDIDKIHTTHSNAEFCKIQITDNGIGFEAEYFERIFNIFQRLHSKSDYEGTGIGLAMCKKIVQNHGGDITAESQFGEGAVFTIILPINSEV</sequence>
<dbReference type="EC" id="2.7.13.3" evidence="2"/>
<evidence type="ECO:0000313" key="10">
    <source>
        <dbReference type="EMBL" id="TEB42337.1"/>
    </source>
</evidence>
<dbReference type="Pfam" id="PF08448">
    <property type="entry name" value="PAS_4"/>
    <property type="match status" value="2"/>
</dbReference>
<feature type="domain" description="PAS" evidence="7">
    <location>
        <begin position="138"/>
        <end position="183"/>
    </location>
</feature>
<dbReference type="AlphaFoldDB" id="A0A4Y7U7B3"/>
<keyword evidence="3" id="KW-0597">Phosphoprotein</keyword>
<dbReference type="PROSITE" id="PS50112">
    <property type="entry name" value="PAS"/>
    <property type="match status" value="1"/>
</dbReference>
<dbReference type="InterPro" id="IPR035965">
    <property type="entry name" value="PAS-like_dom_sf"/>
</dbReference>
<dbReference type="PRINTS" id="PR00344">
    <property type="entry name" value="BCTRLSENSOR"/>
</dbReference>
<dbReference type="Gene3D" id="2.10.70.100">
    <property type="match status" value="1"/>
</dbReference>
<comment type="caution">
    <text evidence="10">The sequence shown here is derived from an EMBL/GenBank/DDBJ whole genome shotgun (WGS) entry which is preliminary data.</text>
</comment>
<dbReference type="CDD" id="cd00082">
    <property type="entry name" value="HisKA"/>
    <property type="match status" value="1"/>
</dbReference>
<evidence type="ECO:0000256" key="4">
    <source>
        <dbReference type="ARBA" id="ARBA00022679"/>
    </source>
</evidence>
<evidence type="ECO:0000259" key="7">
    <source>
        <dbReference type="PROSITE" id="PS50112"/>
    </source>
</evidence>
<evidence type="ECO:0000259" key="6">
    <source>
        <dbReference type="PROSITE" id="PS50109"/>
    </source>
</evidence>
<dbReference type="RefSeq" id="WP_132037519.1">
    <property type="nucleotide sequence ID" value="NZ_QWDN01000009.1"/>
</dbReference>
<dbReference type="SMART" id="SM00091">
    <property type="entry name" value="PAS"/>
    <property type="match status" value="5"/>
</dbReference>
<organism evidence="10 12">
    <name type="scientific">Flavobacterium circumlabens</name>
    <dbReference type="NCBI Taxonomy" id="2133765"/>
    <lineage>
        <taxon>Bacteria</taxon>
        <taxon>Pseudomonadati</taxon>
        <taxon>Bacteroidota</taxon>
        <taxon>Flavobacteriia</taxon>
        <taxon>Flavobacteriales</taxon>
        <taxon>Flavobacteriaceae</taxon>
        <taxon>Flavobacterium</taxon>
    </lineage>
</organism>
<reference evidence="10 12" key="2">
    <citation type="journal article" date="2018" name="Syst. Appl. Microbiol.">
        <title>Flavobacterium circumlabens sp. nov. and Flavobacterium cupreum sp. nov., two psychrotrophic species isolated from Antarctic environmental samples.</title>
        <authorList>
            <person name="Kralova S."/>
            <person name="Busse H.J."/>
            <person name="Svec P."/>
            <person name="Maslanova I."/>
            <person name="Stankova E."/>
            <person name="Bartak M."/>
            <person name="Sedlacek I."/>
        </authorList>
    </citation>
    <scope>NUCLEOTIDE SEQUENCE [LARGE SCALE GENOMIC DNA]</scope>
    <source>
        <strain evidence="10 12">CCM 8828</strain>
    </source>
</reference>
<dbReference type="Pfam" id="PF02518">
    <property type="entry name" value="HATPase_c"/>
    <property type="match status" value="1"/>
</dbReference>
<keyword evidence="4" id="KW-0808">Transferase</keyword>
<reference evidence="9 11" key="1">
    <citation type="journal article" date="2015" name="Stand. Genomic Sci.">
        <title>Genomic Encyclopedia of Bacterial and Archaeal Type Strains, Phase III: the genomes of soil and plant-associated and newly described type strains.</title>
        <authorList>
            <person name="Whitman W.B."/>
            <person name="Woyke T."/>
            <person name="Klenk H.P."/>
            <person name="Zhou Y."/>
            <person name="Lilburn T.G."/>
            <person name="Beck B.J."/>
            <person name="De Vos P."/>
            <person name="Vandamme P."/>
            <person name="Eisen J.A."/>
            <person name="Garrity G."/>
            <person name="Hugenholtz P."/>
            <person name="Kyrpides N.C."/>
        </authorList>
    </citation>
    <scope>NUCLEOTIDE SEQUENCE [LARGE SCALE GENOMIC DNA]</scope>
    <source>
        <strain evidence="9 11">P5626</strain>
    </source>
</reference>
<evidence type="ECO:0000313" key="9">
    <source>
        <dbReference type="EMBL" id="TCN53112.1"/>
    </source>
</evidence>
<evidence type="ECO:0000259" key="8">
    <source>
        <dbReference type="PROSITE" id="PS50113"/>
    </source>
</evidence>
<keyword evidence="11" id="KW-1185">Reference proteome</keyword>
<dbReference type="PROSITE" id="PS50113">
    <property type="entry name" value="PAC"/>
    <property type="match status" value="2"/>
</dbReference>
<dbReference type="Pfam" id="PF13426">
    <property type="entry name" value="PAS_9"/>
    <property type="match status" value="1"/>
</dbReference>
<name>A0A4Y7U7B3_9FLAO</name>
<dbReference type="FunFam" id="3.30.565.10:FF:000006">
    <property type="entry name" value="Sensor histidine kinase WalK"/>
    <property type="match status" value="1"/>
</dbReference>
<dbReference type="SMART" id="SM00388">
    <property type="entry name" value="HisKA"/>
    <property type="match status" value="1"/>
</dbReference>
<evidence type="ECO:0000313" key="11">
    <source>
        <dbReference type="Proteomes" id="UP000295270"/>
    </source>
</evidence>
<evidence type="ECO:0000313" key="12">
    <source>
        <dbReference type="Proteomes" id="UP000298340"/>
    </source>
</evidence>
<dbReference type="CDD" id="cd00130">
    <property type="entry name" value="PAS"/>
    <property type="match status" value="1"/>
</dbReference>
<dbReference type="NCBIfam" id="TIGR00229">
    <property type="entry name" value="sensory_box"/>
    <property type="match status" value="4"/>
</dbReference>
<dbReference type="InterPro" id="IPR000700">
    <property type="entry name" value="PAS-assoc_C"/>
</dbReference>
<reference evidence="9" key="3">
    <citation type="submission" date="2019-03" db="EMBL/GenBank/DDBJ databases">
        <authorList>
            <person name="Whitman W."/>
            <person name="Huntemann M."/>
            <person name="Clum A."/>
            <person name="Pillay M."/>
            <person name="Palaniappan K."/>
            <person name="Varghese N."/>
            <person name="Mikhailova N."/>
            <person name="Stamatis D."/>
            <person name="Reddy T."/>
            <person name="Daum C."/>
            <person name="Shapiro N."/>
            <person name="Ivanova N."/>
            <person name="Kyrpides N."/>
            <person name="Woyke T."/>
        </authorList>
    </citation>
    <scope>NUCLEOTIDE SEQUENCE</scope>
    <source>
        <strain evidence="9">P5626</strain>
    </source>
</reference>
<evidence type="ECO:0000256" key="3">
    <source>
        <dbReference type="ARBA" id="ARBA00022553"/>
    </source>
</evidence>
<dbReference type="Pfam" id="PF13188">
    <property type="entry name" value="PAS_8"/>
    <property type="match status" value="1"/>
</dbReference>
<dbReference type="PANTHER" id="PTHR43304">
    <property type="entry name" value="PHYTOCHROME-LIKE PROTEIN CPH1"/>
    <property type="match status" value="1"/>
</dbReference>
<dbReference type="InterPro" id="IPR013656">
    <property type="entry name" value="PAS_4"/>
</dbReference>
<dbReference type="InterPro" id="IPR005467">
    <property type="entry name" value="His_kinase_dom"/>
</dbReference>